<dbReference type="InterPro" id="IPR034660">
    <property type="entry name" value="DinB/YfiT-like"/>
</dbReference>
<dbReference type="Proteomes" id="UP000030013">
    <property type="component" value="Unassembled WGS sequence"/>
</dbReference>
<gene>
    <name evidence="1" type="ORF">N801_01295</name>
</gene>
<evidence type="ECO:0000313" key="1">
    <source>
        <dbReference type="EMBL" id="KGN42202.1"/>
    </source>
</evidence>
<dbReference type="AlphaFoldDB" id="A0A0A0K1J0"/>
<keyword evidence="2" id="KW-1185">Reference proteome</keyword>
<evidence type="ECO:0008006" key="3">
    <source>
        <dbReference type="Google" id="ProtNLM"/>
    </source>
</evidence>
<dbReference type="OrthoDB" id="4548523at2"/>
<comment type="caution">
    <text evidence="1">The sequence shown here is derived from an EMBL/GenBank/DDBJ whole genome shotgun (WGS) entry which is preliminary data.</text>
</comment>
<organism evidence="1 2">
    <name type="scientific">Knoellia aerolata DSM 18566</name>
    <dbReference type="NCBI Taxonomy" id="1385519"/>
    <lineage>
        <taxon>Bacteria</taxon>
        <taxon>Bacillati</taxon>
        <taxon>Actinomycetota</taxon>
        <taxon>Actinomycetes</taxon>
        <taxon>Micrococcales</taxon>
        <taxon>Intrasporangiaceae</taxon>
        <taxon>Knoellia</taxon>
    </lineage>
</organism>
<dbReference type="EMBL" id="AVPL01000007">
    <property type="protein sequence ID" value="KGN42202.1"/>
    <property type="molecule type" value="Genomic_DNA"/>
</dbReference>
<dbReference type="Pfam" id="PF04978">
    <property type="entry name" value="MST"/>
    <property type="match status" value="1"/>
</dbReference>
<dbReference type="InterPro" id="IPR007061">
    <property type="entry name" value="MST-like"/>
</dbReference>
<dbReference type="Gene3D" id="1.20.120.450">
    <property type="entry name" value="dinb family like domain"/>
    <property type="match status" value="1"/>
</dbReference>
<dbReference type="SUPFAM" id="SSF109854">
    <property type="entry name" value="DinB/YfiT-like putative metalloenzymes"/>
    <property type="match status" value="1"/>
</dbReference>
<reference evidence="1 2" key="1">
    <citation type="submission" date="2013-08" db="EMBL/GenBank/DDBJ databases">
        <title>The genome sequence of Knoellia aerolata.</title>
        <authorList>
            <person name="Zhu W."/>
            <person name="Wang G."/>
        </authorList>
    </citation>
    <scope>NUCLEOTIDE SEQUENCE [LARGE SCALE GENOMIC DNA]</scope>
    <source>
        <strain evidence="1 2">DSM 18566</strain>
    </source>
</reference>
<proteinExistence type="predicted"/>
<evidence type="ECO:0000313" key="2">
    <source>
        <dbReference type="Proteomes" id="UP000030013"/>
    </source>
</evidence>
<dbReference type="RefSeq" id="WP_035933584.1">
    <property type="nucleotide sequence ID" value="NZ_AVPL01000007.1"/>
</dbReference>
<protein>
    <recommendedName>
        <fullName evidence="3">Mini-circle protein</fullName>
    </recommendedName>
</protein>
<dbReference type="STRING" id="1385519.N801_01295"/>
<dbReference type="eggNOG" id="COG2318">
    <property type="taxonomic scope" value="Bacteria"/>
</dbReference>
<sequence length="175" mass="19609">MDIERSDLIEFLRTHRQFLRFTVQGITDEQARQRTTVSELTLGGLIKHVAATERQWATFITDGPQQSAAVDWESVDWSDPPPEVKAFMDTHRMTEDETLEGLLATYAAVAAETDSLVETLPDLDASQPLPEAPWYEPGARWTARRVLLHIVAETAQHAGHADIIRESLDGQKTMG</sequence>
<accession>A0A0A0K1J0</accession>
<name>A0A0A0K1J0_9MICO</name>